<sequence>MIDYGALPESDPFLSTRNTSSPLTALSARRKKANNKPAPESKAPQSSTTKGRPHKAKLWKTKPSPQDPIVYQGASDDDPLCDRHELSDTFVEDEPVEETKENQSEVKIETHAKHVVPALAASASTTDKRRVEMSIPALQEKAHPLSGSTNIAKSTSKKRKIAPWANLTSEAPHRSATVDNSTSEVPGVHHEETIQSTLNTSGRPSLSKKSMSSSASESLLTGSDISEVANKAIHATVADSMLGTNTTPRSDRMHSPAPLIIPSPIKLEQTDFELTEVTSTPIGKVVEVDDRAGDSVSTRKTHPRHSVTFAPVVEEREPSPELNFEIGSRSQPTSLSPYKRERATVSLGLLLQDIEHEPFVGRRERGSFRKTNIMGAGNRSRRKEAAANVQDIEDVLWELHQAIFDKITDRFDSVREEVRIDRSAILQEAAQDLMQMRADSVAHFNRLIDLEAEYASSGRAVTGSLEEWLRANEGICCKIEETIKSIDRTTLVGRMPAVLVEIPASLRQ</sequence>
<feature type="compositionally biased region" description="Low complexity" evidence="1">
    <location>
        <begin position="201"/>
        <end position="215"/>
    </location>
</feature>
<gene>
    <name evidence="2" type="ORF">WOLCODRAFT_140828</name>
</gene>
<name>A0A2H3J572_WOLCO</name>
<feature type="region of interest" description="Disordered" evidence="1">
    <location>
        <begin position="1"/>
        <end position="83"/>
    </location>
</feature>
<reference evidence="2 3" key="1">
    <citation type="journal article" date="2012" name="Science">
        <title>The Paleozoic origin of enzymatic lignin decomposition reconstructed from 31 fungal genomes.</title>
        <authorList>
            <person name="Floudas D."/>
            <person name="Binder M."/>
            <person name="Riley R."/>
            <person name="Barry K."/>
            <person name="Blanchette R.A."/>
            <person name="Henrissat B."/>
            <person name="Martinez A.T."/>
            <person name="Otillar R."/>
            <person name="Spatafora J.W."/>
            <person name="Yadav J.S."/>
            <person name="Aerts A."/>
            <person name="Benoit I."/>
            <person name="Boyd A."/>
            <person name="Carlson A."/>
            <person name="Copeland A."/>
            <person name="Coutinho P.M."/>
            <person name="de Vries R.P."/>
            <person name="Ferreira P."/>
            <person name="Findley K."/>
            <person name="Foster B."/>
            <person name="Gaskell J."/>
            <person name="Glotzer D."/>
            <person name="Gorecki P."/>
            <person name="Heitman J."/>
            <person name="Hesse C."/>
            <person name="Hori C."/>
            <person name="Igarashi K."/>
            <person name="Jurgens J.A."/>
            <person name="Kallen N."/>
            <person name="Kersten P."/>
            <person name="Kohler A."/>
            <person name="Kuees U."/>
            <person name="Kumar T.K.A."/>
            <person name="Kuo A."/>
            <person name="LaButti K."/>
            <person name="Larrondo L.F."/>
            <person name="Lindquist E."/>
            <person name="Ling A."/>
            <person name="Lombard V."/>
            <person name="Lucas S."/>
            <person name="Lundell T."/>
            <person name="Martin R."/>
            <person name="McLaughlin D.J."/>
            <person name="Morgenstern I."/>
            <person name="Morin E."/>
            <person name="Murat C."/>
            <person name="Nagy L.G."/>
            <person name="Nolan M."/>
            <person name="Ohm R.A."/>
            <person name="Patyshakuliyeva A."/>
            <person name="Rokas A."/>
            <person name="Ruiz-Duenas F.J."/>
            <person name="Sabat G."/>
            <person name="Salamov A."/>
            <person name="Samejima M."/>
            <person name="Schmutz J."/>
            <person name="Slot J.C."/>
            <person name="St John F."/>
            <person name="Stenlid J."/>
            <person name="Sun H."/>
            <person name="Sun S."/>
            <person name="Syed K."/>
            <person name="Tsang A."/>
            <person name="Wiebenga A."/>
            <person name="Young D."/>
            <person name="Pisabarro A."/>
            <person name="Eastwood D.C."/>
            <person name="Martin F."/>
            <person name="Cullen D."/>
            <person name="Grigoriev I.V."/>
            <person name="Hibbett D.S."/>
        </authorList>
    </citation>
    <scope>NUCLEOTIDE SEQUENCE [LARGE SCALE GENOMIC DNA]</scope>
    <source>
        <strain evidence="2 3">MD-104</strain>
    </source>
</reference>
<dbReference type="EMBL" id="KB467920">
    <property type="protein sequence ID" value="PCH37346.1"/>
    <property type="molecule type" value="Genomic_DNA"/>
</dbReference>
<evidence type="ECO:0000313" key="2">
    <source>
        <dbReference type="EMBL" id="PCH37346.1"/>
    </source>
</evidence>
<keyword evidence="3" id="KW-1185">Reference proteome</keyword>
<dbReference type="OrthoDB" id="3270368at2759"/>
<dbReference type="STRING" id="742152.A0A2H3J572"/>
<dbReference type="AlphaFoldDB" id="A0A2H3J572"/>
<dbReference type="Proteomes" id="UP000218811">
    <property type="component" value="Unassembled WGS sequence"/>
</dbReference>
<evidence type="ECO:0000313" key="3">
    <source>
        <dbReference type="Proteomes" id="UP000218811"/>
    </source>
</evidence>
<proteinExistence type="predicted"/>
<organism evidence="2 3">
    <name type="scientific">Wolfiporia cocos (strain MD-104)</name>
    <name type="common">Brown rot fungus</name>
    <dbReference type="NCBI Taxonomy" id="742152"/>
    <lineage>
        <taxon>Eukaryota</taxon>
        <taxon>Fungi</taxon>
        <taxon>Dikarya</taxon>
        <taxon>Basidiomycota</taxon>
        <taxon>Agaricomycotina</taxon>
        <taxon>Agaricomycetes</taxon>
        <taxon>Polyporales</taxon>
        <taxon>Phaeolaceae</taxon>
        <taxon>Wolfiporia</taxon>
    </lineage>
</organism>
<feature type="compositionally biased region" description="Polar residues" evidence="1">
    <location>
        <begin position="13"/>
        <end position="24"/>
    </location>
</feature>
<feature type="region of interest" description="Disordered" evidence="1">
    <location>
        <begin position="314"/>
        <end position="337"/>
    </location>
</feature>
<accession>A0A2H3J572</accession>
<feature type="compositionally biased region" description="Basic residues" evidence="1">
    <location>
        <begin position="51"/>
        <end position="60"/>
    </location>
</feature>
<feature type="region of interest" description="Disordered" evidence="1">
    <location>
        <begin position="141"/>
        <end position="215"/>
    </location>
</feature>
<protein>
    <submittedName>
        <fullName evidence="2">Uncharacterized protein</fullName>
    </submittedName>
</protein>
<evidence type="ECO:0000256" key="1">
    <source>
        <dbReference type="SAM" id="MobiDB-lite"/>
    </source>
</evidence>